<evidence type="ECO:0000256" key="11">
    <source>
        <dbReference type="ARBA" id="ARBA00023136"/>
    </source>
</evidence>
<dbReference type="STRING" id="6412.T1G6R5"/>
<name>T1G6R5_HELRO</name>
<evidence type="ECO:0000256" key="12">
    <source>
        <dbReference type="ARBA" id="ARBA00030212"/>
    </source>
</evidence>
<evidence type="ECO:0000256" key="9">
    <source>
        <dbReference type="ARBA" id="ARBA00022989"/>
    </source>
</evidence>
<dbReference type="Pfam" id="PF07225">
    <property type="entry name" value="NDUF_B4"/>
    <property type="match status" value="1"/>
</dbReference>
<keyword evidence="8" id="KW-0249">Electron transport</keyword>
<dbReference type="Proteomes" id="UP000015101">
    <property type="component" value="Unassembled WGS sequence"/>
</dbReference>
<dbReference type="InterPro" id="IPR009866">
    <property type="entry name" value="NADH_UbQ_OxRdtase_NDUFB4_su"/>
</dbReference>
<dbReference type="EMBL" id="AMQM01007063">
    <property type="status" value="NOT_ANNOTATED_CDS"/>
    <property type="molecule type" value="Genomic_DNA"/>
</dbReference>
<evidence type="ECO:0000256" key="8">
    <source>
        <dbReference type="ARBA" id="ARBA00022982"/>
    </source>
</evidence>
<dbReference type="EMBL" id="KB097558">
    <property type="protein sequence ID" value="ESN94885.1"/>
    <property type="molecule type" value="Genomic_DNA"/>
</dbReference>
<evidence type="ECO:0000256" key="10">
    <source>
        <dbReference type="ARBA" id="ARBA00023128"/>
    </source>
</evidence>
<evidence type="ECO:0000256" key="3">
    <source>
        <dbReference type="ARBA" id="ARBA00018681"/>
    </source>
</evidence>
<dbReference type="InParanoid" id="T1G6R5"/>
<protein>
    <recommendedName>
        <fullName evidence="3">NADH dehydrogenase [ubiquinone] 1 beta subcomplex subunit 4</fullName>
    </recommendedName>
    <alternativeName>
        <fullName evidence="12">Complex I-B15</fullName>
    </alternativeName>
    <alternativeName>
        <fullName evidence="13">NADH-ubiquinone oxidoreductase B15 subunit</fullName>
    </alternativeName>
</protein>
<reference evidence="16" key="3">
    <citation type="submission" date="2015-06" db="UniProtKB">
        <authorList>
            <consortium name="EnsemblMetazoa"/>
        </authorList>
    </citation>
    <scope>IDENTIFICATION</scope>
</reference>
<organism evidence="16 17">
    <name type="scientific">Helobdella robusta</name>
    <name type="common">Californian leech</name>
    <dbReference type="NCBI Taxonomy" id="6412"/>
    <lineage>
        <taxon>Eukaryota</taxon>
        <taxon>Metazoa</taxon>
        <taxon>Spiralia</taxon>
        <taxon>Lophotrochozoa</taxon>
        <taxon>Annelida</taxon>
        <taxon>Clitellata</taxon>
        <taxon>Hirudinea</taxon>
        <taxon>Rhynchobdellida</taxon>
        <taxon>Glossiphoniidae</taxon>
        <taxon>Helobdella</taxon>
    </lineage>
</organism>
<evidence type="ECO:0000256" key="7">
    <source>
        <dbReference type="ARBA" id="ARBA00022792"/>
    </source>
</evidence>
<reference evidence="15 17" key="2">
    <citation type="journal article" date="2013" name="Nature">
        <title>Insights into bilaterian evolution from three spiralian genomes.</title>
        <authorList>
            <person name="Simakov O."/>
            <person name="Marletaz F."/>
            <person name="Cho S.J."/>
            <person name="Edsinger-Gonzales E."/>
            <person name="Havlak P."/>
            <person name="Hellsten U."/>
            <person name="Kuo D.H."/>
            <person name="Larsson T."/>
            <person name="Lv J."/>
            <person name="Arendt D."/>
            <person name="Savage R."/>
            <person name="Osoegawa K."/>
            <person name="de Jong P."/>
            <person name="Grimwood J."/>
            <person name="Chapman J.A."/>
            <person name="Shapiro H."/>
            <person name="Aerts A."/>
            <person name="Otillar R.P."/>
            <person name="Terry A.Y."/>
            <person name="Boore J.L."/>
            <person name="Grigoriev I.V."/>
            <person name="Lindberg D.R."/>
            <person name="Seaver E.C."/>
            <person name="Weisblat D.A."/>
            <person name="Putnam N.H."/>
            <person name="Rokhsar D.S."/>
        </authorList>
    </citation>
    <scope>NUCLEOTIDE SEQUENCE</scope>
</reference>
<evidence type="ECO:0000256" key="6">
    <source>
        <dbReference type="ARBA" id="ARBA00022692"/>
    </source>
</evidence>
<dbReference type="HOGENOM" id="CLU_2760597_0_0_1"/>
<evidence type="ECO:0000256" key="2">
    <source>
        <dbReference type="ARBA" id="ARBA00007260"/>
    </source>
</evidence>
<comment type="subcellular location">
    <subcellularLocation>
        <location evidence="1">Mitochondrion inner membrane</location>
        <topology evidence="1">Single-pass membrane protein</topology>
    </subcellularLocation>
</comment>
<dbReference type="FunCoup" id="T1G6R5">
    <property type="interactions" value="226"/>
</dbReference>
<feature type="transmembrane region" description="Helical" evidence="14">
    <location>
        <begin position="26"/>
        <end position="42"/>
    </location>
</feature>
<dbReference type="PANTHER" id="PTHR15469">
    <property type="entry name" value="NADH-UBIQUINONE OXIDOREDUCTASE B15 SUBUNIT"/>
    <property type="match status" value="1"/>
</dbReference>
<keyword evidence="5" id="KW-0679">Respiratory chain</keyword>
<evidence type="ECO:0000313" key="17">
    <source>
        <dbReference type="Proteomes" id="UP000015101"/>
    </source>
</evidence>
<keyword evidence="17" id="KW-1185">Reference proteome</keyword>
<dbReference type="KEGG" id="hro:HELRODRAFT_87523"/>
<keyword evidence="6 14" id="KW-0812">Transmembrane</keyword>
<evidence type="ECO:0000313" key="15">
    <source>
        <dbReference type="EMBL" id="ESN94885.1"/>
    </source>
</evidence>
<keyword evidence="10" id="KW-0496">Mitochondrion</keyword>
<dbReference type="GeneID" id="20216762"/>
<comment type="similarity">
    <text evidence="2">Belongs to the complex I NDUFB4 subunit family.</text>
</comment>
<evidence type="ECO:0000256" key="4">
    <source>
        <dbReference type="ARBA" id="ARBA00022448"/>
    </source>
</evidence>
<evidence type="ECO:0000256" key="13">
    <source>
        <dbReference type="ARBA" id="ARBA00030987"/>
    </source>
</evidence>
<dbReference type="PANTHER" id="PTHR15469:SF0">
    <property type="entry name" value="NADH DEHYDROGENASE [UBIQUINONE] 1 BETA SUBCOMPLEX SUBUNIT 4"/>
    <property type="match status" value="1"/>
</dbReference>
<gene>
    <name evidence="16" type="primary">20216762</name>
    <name evidence="15" type="ORF">HELRODRAFT_87523</name>
</gene>
<dbReference type="CTD" id="20216762"/>
<evidence type="ECO:0000256" key="1">
    <source>
        <dbReference type="ARBA" id="ARBA00004434"/>
    </source>
</evidence>
<dbReference type="EnsemblMetazoa" id="HelroT87523">
    <property type="protein sequence ID" value="HelroP87523"/>
    <property type="gene ID" value="HelroG87523"/>
</dbReference>
<keyword evidence="7" id="KW-0999">Mitochondrion inner membrane</keyword>
<accession>T1G6R5</accession>
<keyword evidence="9 14" id="KW-1133">Transmembrane helix</keyword>
<proteinExistence type="inferred from homology"/>
<dbReference type="RefSeq" id="XP_009026974.1">
    <property type="nucleotide sequence ID" value="XM_009028726.1"/>
</dbReference>
<evidence type="ECO:0000313" key="16">
    <source>
        <dbReference type="EnsemblMetazoa" id="HelroP87523"/>
    </source>
</evidence>
<dbReference type="OrthoDB" id="5818798at2759"/>
<sequence>FDPAVQRFLSMKAHHYEMFKPTPKNFAFAFFGMFLPITLLAWKMEKDRVTLDEKCRRGEIAYKDRSWKFV</sequence>
<evidence type="ECO:0000256" key="14">
    <source>
        <dbReference type="SAM" id="Phobius"/>
    </source>
</evidence>
<dbReference type="GO" id="GO:0005743">
    <property type="term" value="C:mitochondrial inner membrane"/>
    <property type="evidence" value="ECO:0007669"/>
    <property type="project" value="UniProtKB-SubCell"/>
</dbReference>
<evidence type="ECO:0000256" key="5">
    <source>
        <dbReference type="ARBA" id="ARBA00022660"/>
    </source>
</evidence>
<dbReference type="AlphaFoldDB" id="T1G6R5"/>
<keyword evidence="11 14" id="KW-0472">Membrane</keyword>
<reference evidence="17" key="1">
    <citation type="submission" date="2012-12" db="EMBL/GenBank/DDBJ databases">
        <authorList>
            <person name="Hellsten U."/>
            <person name="Grimwood J."/>
            <person name="Chapman J.A."/>
            <person name="Shapiro H."/>
            <person name="Aerts A."/>
            <person name="Otillar R.P."/>
            <person name="Terry A.Y."/>
            <person name="Boore J.L."/>
            <person name="Simakov O."/>
            <person name="Marletaz F."/>
            <person name="Cho S.-J."/>
            <person name="Edsinger-Gonzales E."/>
            <person name="Havlak P."/>
            <person name="Kuo D.-H."/>
            <person name="Larsson T."/>
            <person name="Lv J."/>
            <person name="Arendt D."/>
            <person name="Savage R."/>
            <person name="Osoegawa K."/>
            <person name="de Jong P."/>
            <person name="Lindberg D.R."/>
            <person name="Seaver E.C."/>
            <person name="Weisblat D.A."/>
            <person name="Putnam N.H."/>
            <person name="Grigoriev I.V."/>
            <person name="Rokhsar D.S."/>
        </authorList>
    </citation>
    <scope>NUCLEOTIDE SEQUENCE</scope>
</reference>
<keyword evidence="4" id="KW-0813">Transport</keyword>